<dbReference type="InterPro" id="IPR003661">
    <property type="entry name" value="HisK_dim/P_dom"/>
</dbReference>
<evidence type="ECO:0000259" key="11">
    <source>
        <dbReference type="PROSITE" id="PS50112"/>
    </source>
</evidence>
<evidence type="ECO:0000256" key="2">
    <source>
        <dbReference type="ARBA" id="ARBA00012438"/>
    </source>
</evidence>
<evidence type="ECO:0000259" key="10">
    <source>
        <dbReference type="PROSITE" id="PS50109"/>
    </source>
</evidence>
<keyword evidence="8" id="KW-0902">Two-component regulatory system</keyword>
<dbReference type="InterPro" id="IPR003594">
    <property type="entry name" value="HATPase_dom"/>
</dbReference>
<evidence type="ECO:0000256" key="7">
    <source>
        <dbReference type="ARBA" id="ARBA00022840"/>
    </source>
</evidence>
<dbReference type="InterPro" id="IPR000014">
    <property type="entry name" value="PAS"/>
</dbReference>
<dbReference type="InterPro" id="IPR036097">
    <property type="entry name" value="HisK_dim/P_sf"/>
</dbReference>
<feature type="transmembrane region" description="Helical" evidence="9">
    <location>
        <begin position="12"/>
        <end position="34"/>
    </location>
</feature>
<keyword evidence="9" id="KW-0812">Transmembrane</keyword>
<dbReference type="GO" id="GO:0006355">
    <property type="term" value="P:regulation of DNA-templated transcription"/>
    <property type="evidence" value="ECO:0007669"/>
    <property type="project" value="InterPro"/>
</dbReference>
<dbReference type="PROSITE" id="PS50109">
    <property type="entry name" value="HIS_KIN"/>
    <property type="match status" value="1"/>
</dbReference>
<organism evidence="12 13">
    <name type="scientific">Thiohalomonas denitrificans</name>
    <dbReference type="NCBI Taxonomy" id="415747"/>
    <lineage>
        <taxon>Bacteria</taxon>
        <taxon>Pseudomonadati</taxon>
        <taxon>Pseudomonadota</taxon>
        <taxon>Gammaproteobacteria</taxon>
        <taxon>Thiohalomonadales</taxon>
        <taxon>Thiohalomonadaceae</taxon>
        <taxon>Thiohalomonas</taxon>
    </lineage>
</organism>
<evidence type="ECO:0000256" key="9">
    <source>
        <dbReference type="SAM" id="Phobius"/>
    </source>
</evidence>
<dbReference type="AlphaFoldDB" id="A0A1G5Q952"/>
<dbReference type="GO" id="GO:0000155">
    <property type="term" value="F:phosphorelay sensor kinase activity"/>
    <property type="evidence" value="ECO:0007669"/>
    <property type="project" value="InterPro"/>
</dbReference>
<dbReference type="PRINTS" id="PR00344">
    <property type="entry name" value="BCTRLSENSOR"/>
</dbReference>
<sequence length="477" mass="52776">MGSRLFPPARLWQVGLFAVLIISVGAVALGAAYAAARFPWIAALSVVVAVLAILATMRCYVAIKRIRQGLVQAREGLLVPVDTAMADGPFLRRFIGDYNSTIHTLGRMFSTVEECQARALNERNKMDAILQSLPGALLHISDDLEVASSNKTAEVLFGLPPEQLKDANLFDLLEVGEHDRDVLRDAFLYKRPVRNRELLVALDRGERWLSMNLAFINQHEADMGAVVTLQDVTDYRQLQDSVAIREKLVAMGQLAAGVAHELNTPLGNILGYSQLLRDSMEDEKLLGYAVVVADETKRCSRIVQDLLNYARQDQCSGDMCEIVPLVRELIDTFMSCRLKRHQIVIELDLPDQRLVIDGGCGQLDIVLTNLILNAIQAVSRVEEPRIRIGVREDDSGFIAIEVEDNGPGIPHEVRSRIFDPFFTTKDVGDGSGLGLSISQAMMVRRGGFIRYDPEYSDGARFVLRLPAVSAEYVQAAS</sequence>
<dbReference type="InterPro" id="IPR005467">
    <property type="entry name" value="His_kinase_dom"/>
</dbReference>
<dbReference type="CDD" id="cd00082">
    <property type="entry name" value="HisKA"/>
    <property type="match status" value="1"/>
</dbReference>
<feature type="domain" description="PAS" evidence="11">
    <location>
        <begin position="122"/>
        <end position="196"/>
    </location>
</feature>
<dbReference type="Pfam" id="PF00989">
    <property type="entry name" value="PAS"/>
    <property type="match status" value="1"/>
</dbReference>
<dbReference type="SUPFAM" id="SSF55874">
    <property type="entry name" value="ATPase domain of HSP90 chaperone/DNA topoisomerase II/histidine kinase"/>
    <property type="match status" value="1"/>
</dbReference>
<keyword evidence="13" id="KW-1185">Reference proteome</keyword>
<proteinExistence type="predicted"/>
<dbReference type="Pfam" id="PF00512">
    <property type="entry name" value="HisKA"/>
    <property type="match status" value="1"/>
</dbReference>
<keyword evidence="6" id="KW-0418">Kinase</keyword>
<evidence type="ECO:0000256" key="5">
    <source>
        <dbReference type="ARBA" id="ARBA00022741"/>
    </source>
</evidence>
<dbReference type="SUPFAM" id="SSF47384">
    <property type="entry name" value="Homodimeric domain of signal transducing histidine kinase"/>
    <property type="match status" value="1"/>
</dbReference>
<dbReference type="NCBIfam" id="TIGR00229">
    <property type="entry name" value="sensory_box"/>
    <property type="match status" value="1"/>
</dbReference>
<dbReference type="PANTHER" id="PTHR43065:SF10">
    <property type="entry name" value="PEROXIDE STRESS-ACTIVATED HISTIDINE KINASE MAK3"/>
    <property type="match status" value="1"/>
</dbReference>
<dbReference type="PROSITE" id="PS50112">
    <property type="entry name" value="PAS"/>
    <property type="match status" value="1"/>
</dbReference>
<evidence type="ECO:0000313" key="12">
    <source>
        <dbReference type="EMBL" id="SCZ58000.1"/>
    </source>
</evidence>
<evidence type="ECO:0000256" key="6">
    <source>
        <dbReference type="ARBA" id="ARBA00022777"/>
    </source>
</evidence>
<evidence type="ECO:0000256" key="1">
    <source>
        <dbReference type="ARBA" id="ARBA00000085"/>
    </source>
</evidence>
<reference evidence="12 13" key="1">
    <citation type="submission" date="2016-10" db="EMBL/GenBank/DDBJ databases">
        <authorList>
            <person name="de Groot N.N."/>
        </authorList>
    </citation>
    <scope>NUCLEOTIDE SEQUENCE [LARGE SCALE GENOMIC DNA]</scope>
    <source>
        <strain evidence="12 13">HLD2</strain>
    </source>
</reference>
<comment type="catalytic activity">
    <reaction evidence="1">
        <text>ATP + protein L-histidine = ADP + protein N-phospho-L-histidine.</text>
        <dbReference type="EC" id="2.7.13.3"/>
    </reaction>
</comment>
<evidence type="ECO:0000256" key="4">
    <source>
        <dbReference type="ARBA" id="ARBA00022679"/>
    </source>
</evidence>
<protein>
    <recommendedName>
        <fullName evidence="2">histidine kinase</fullName>
        <ecNumber evidence="2">2.7.13.3</ecNumber>
    </recommendedName>
</protein>
<dbReference type="InterPro" id="IPR035965">
    <property type="entry name" value="PAS-like_dom_sf"/>
</dbReference>
<feature type="transmembrane region" description="Helical" evidence="9">
    <location>
        <begin position="40"/>
        <end position="61"/>
    </location>
</feature>
<dbReference type="Gene3D" id="3.30.565.10">
    <property type="entry name" value="Histidine kinase-like ATPase, C-terminal domain"/>
    <property type="match status" value="1"/>
</dbReference>
<dbReference type="PANTHER" id="PTHR43065">
    <property type="entry name" value="SENSOR HISTIDINE KINASE"/>
    <property type="match status" value="1"/>
</dbReference>
<dbReference type="Gene3D" id="3.30.450.20">
    <property type="entry name" value="PAS domain"/>
    <property type="match status" value="1"/>
</dbReference>
<dbReference type="STRING" id="415747.SAMN03097708_01572"/>
<keyword evidence="5" id="KW-0547">Nucleotide-binding</keyword>
<gene>
    <name evidence="12" type="ORF">SAMN03097708_01572</name>
</gene>
<name>A0A1G5Q952_9GAMM</name>
<keyword evidence="9" id="KW-0472">Membrane</keyword>
<dbReference type="CDD" id="cd00130">
    <property type="entry name" value="PAS"/>
    <property type="match status" value="1"/>
</dbReference>
<evidence type="ECO:0000256" key="8">
    <source>
        <dbReference type="ARBA" id="ARBA00023012"/>
    </source>
</evidence>
<dbReference type="SMART" id="SM00387">
    <property type="entry name" value="HATPase_c"/>
    <property type="match status" value="1"/>
</dbReference>
<feature type="domain" description="Histidine kinase" evidence="10">
    <location>
        <begin position="257"/>
        <end position="469"/>
    </location>
</feature>
<evidence type="ECO:0000256" key="3">
    <source>
        <dbReference type="ARBA" id="ARBA00022553"/>
    </source>
</evidence>
<dbReference type="GO" id="GO:0005524">
    <property type="term" value="F:ATP binding"/>
    <property type="evidence" value="ECO:0007669"/>
    <property type="project" value="UniProtKB-KW"/>
</dbReference>
<dbReference type="SMART" id="SM00388">
    <property type="entry name" value="HisKA"/>
    <property type="match status" value="1"/>
</dbReference>
<dbReference type="Pfam" id="PF02518">
    <property type="entry name" value="HATPase_c"/>
    <property type="match status" value="1"/>
</dbReference>
<dbReference type="EC" id="2.7.13.3" evidence="2"/>
<dbReference type="SMART" id="SM00091">
    <property type="entry name" value="PAS"/>
    <property type="match status" value="1"/>
</dbReference>
<dbReference type="Gene3D" id="1.10.287.130">
    <property type="match status" value="1"/>
</dbReference>
<dbReference type="InterPro" id="IPR004358">
    <property type="entry name" value="Sig_transdc_His_kin-like_C"/>
</dbReference>
<dbReference type="EMBL" id="FMWD01000004">
    <property type="protein sequence ID" value="SCZ58000.1"/>
    <property type="molecule type" value="Genomic_DNA"/>
</dbReference>
<keyword evidence="9" id="KW-1133">Transmembrane helix</keyword>
<dbReference type="InterPro" id="IPR013767">
    <property type="entry name" value="PAS_fold"/>
</dbReference>
<keyword evidence="4" id="KW-0808">Transferase</keyword>
<dbReference type="InterPro" id="IPR036890">
    <property type="entry name" value="HATPase_C_sf"/>
</dbReference>
<keyword evidence="3" id="KW-0597">Phosphoprotein</keyword>
<accession>A0A1G5Q952</accession>
<dbReference type="Proteomes" id="UP000199648">
    <property type="component" value="Unassembled WGS sequence"/>
</dbReference>
<dbReference type="SUPFAM" id="SSF55785">
    <property type="entry name" value="PYP-like sensor domain (PAS domain)"/>
    <property type="match status" value="1"/>
</dbReference>
<evidence type="ECO:0000313" key="13">
    <source>
        <dbReference type="Proteomes" id="UP000199648"/>
    </source>
</evidence>
<keyword evidence="7" id="KW-0067">ATP-binding</keyword>